<comment type="similarity">
    <text evidence="2">Belongs to the SusD family.</text>
</comment>
<gene>
    <name evidence="9" type="ORF">J0X13_07445</name>
</gene>
<feature type="domain" description="RagB/SusD" evidence="7">
    <location>
        <begin position="341"/>
        <end position="462"/>
    </location>
</feature>
<feature type="signal peptide" evidence="6">
    <location>
        <begin position="1"/>
        <end position="27"/>
    </location>
</feature>
<keyword evidence="5" id="KW-0998">Cell outer membrane</keyword>
<evidence type="ECO:0000259" key="8">
    <source>
        <dbReference type="Pfam" id="PF14322"/>
    </source>
</evidence>
<evidence type="ECO:0000313" key="10">
    <source>
        <dbReference type="Proteomes" id="UP000664163"/>
    </source>
</evidence>
<evidence type="ECO:0000256" key="1">
    <source>
        <dbReference type="ARBA" id="ARBA00004442"/>
    </source>
</evidence>
<evidence type="ECO:0000259" key="7">
    <source>
        <dbReference type="Pfam" id="PF07980"/>
    </source>
</evidence>
<dbReference type="Pfam" id="PF07980">
    <property type="entry name" value="SusD_RagB"/>
    <property type="match status" value="1"/>
</dbReference>
<proteinExistence type="inferred from homology"/>
<name>A0ABS3EVW1_9FLAO</name>
<keyword evidence="10" id="KW-1185">Reference proteome</keyword>
<organism evidence="9 10">
    <name type="scientific">[Muricauda] lutisoli</name>
    <dbReference type="NCBI Taxonomy" id="2816035"/>
    <lineage>
        <taxon>Bacteria</taxon>
        <taxon>Pseudomonadati</taxon>
        <taxon>Bacteroidota</taxon>
        <taxon>Flavobacteriia</taxon>
        <taxon>Flavobacteriales</taxon>
        <taxon>Flavobacteriaceae</taxon>
        <taxon>Allomuricauda</taxon>
    </lineage>
</organism>
<comment type="caution">
    <text evidence="9">The sequence shown here is derived from an EMBL/GenBank/DDBJ whole genome shotgun (WGS) entry which is preliminary data.</text>
</comment>
<reference evidence="9 10" key="1">
    <citation type="submission" date="2021-03" db="EMBL/GenBank/DDBJ databases">
        <title>Muricauda sp. CAU 1631 isolated from Incheon.</title>
        <authorList>
            <person name="Kim W."/>
        </authorList>
    </citation>
    <scope>NUCLEOTIDE SEQUENCE [LARGE SCALE GENOMIC DNA]</scope>
    <source>
        <strain evidence="9 10">CAU 1631</strain>
    </source>
</reference>
<evidence type="ECO:0000256" key="5">
    <source>
        <dbReference type="ARBA" id="ARBA00023237"/>
    </source>
</evidence>
<dbReference type="Pfam" id="PF14322">
    <property type="entry name" value="SusD-like_3"/>
    <property type="match status" value="1"/>
</dbReference>
<evidence type="ECO:0000256" key="6">
    <source>
        <dbReference type="SAM" id="SignalP"/>
    </source>
</evidence>
<dbReference type="Gene3D" id="1.25.40.900">
    <property type="match status" value="1"/>
</dbReference>
<dbReference type="InterPro" id="IPR033985">
    <property type="entry name" value="SusD-like_N"/>
</dbReference>
<evidence type="ECO:0000256" key="4">
    <source>
        <dbReference type="ARBA" id="ARBA00023136"/>
    </source>
</evidence>
<feature type="chain" id="PRO_5046817040" evidence="6">
    <location>
        <begin position="28"/>
        <end position="462"/>
    </location>
</feature>
<dbReference type="InterPro" id="IPR012944">
    <property type="entry name" value="SusD_RagB_dom"/>
</dbReference>
<dbReference type="EMBL" id="JAFLND010000002">
    <property type="protein sequence ID" value="MBO0330380.1"/>
    <property type="molecule type" value="Genomic_DNA"/>
</dbReference>
<comment type="subcellular location">
    <subcellularLocation>
        <location evidence="1">Cell outer membrane</location>
    </subcellularLocation>
</comment>
<dbReference type="Gene3D" id="1.25.40.390">
    <property type="match status" value="1"/>
</dbReference>
<evidence type="ECO:0000313" key="9">
    <source>
        <dbReference type="EMBL" id="MBO0330380.1"/>
    </source>
</evidence>
<sequence>MKRTFYKFNIMLLAGAGLILGSCTADSLEPTLTQNKTVEGSITKVDNLYSILKGAHNIMTGAGYYGRDMIATSEVRSDNCFSNGNSGRFTTQGEYEQNANTGFIWEEAYETIANANIIINTDVTTLEGDQAYGEHLQGAAMILRALAHYDLLRVYGQQNAATSGNLGVPVVTEFKGENLDPSRNTIDEVKAAIYNDLQTAFNMMDSAYDTDKTIVSKYVAKALEARVAVYFGDWGRAVSASEAVINSGLYSIVSADSYVSSWTADGGSNVLFELAFTSADNRGSNALSYIYRFPEDAPAGYGDIEVVSTVIDLFEDGDVRADILGYQDGGTRLRNMGKYPDTAVGADNIPLFRYEEVILNYAEALLETGGDALTQINLITANRGASAYATVTKEDILNERRKELMFEGFRFDDMMRTGMDMPYWGTAQNSLGTLSYPNNLFPWPIPIGEINANSNIEQNADY</sequence>
<accession>A0ABS3EVW1</accession>
<keyword evidence="4" id="KW-0472">Membrane</keyword>
<evidence type="ECO:0000256" key="2">
    <source>
        <dbReference type="ARBA" id="ARBA00006275"/>
    </source>
</evidence>
<feature type="domain" description="SusD-like N-terminal" evidence="8">
    <location>
        <begin position="44"/>
        <end position="227"/>
    </location>
</feature>
<dbReference type="PROSITE" id="PS51257">
    <property type="entry name" value="PROKAR_LIPOPROTEIN"/>
    <property type="match status" value="1"/>
</dbReference>
<evidence type="ECO:0000256" key="3">
    <source>
        <dbReference type="ARBA" id="ARBA00022729"/>
    </source>
</evidence>
<dbReference type="CDD" id="cd08977">
    <property type="entry name" value="SusD"/>
    <property type="match status" value="1"/>
</dbReference>
<keyword evidence="3 6" id="KW-0732">Signal</keyword>
<dbReference type="Proteomes" id="UP000664163">
    <property type="component" value="Unassembled WGS sequence"/>
</dbReference>
<dbReference type="RefSeq" id="WP_207070842.1">
    <property type="nucleotide sequence ID" value="NZ_JAFLND010000002.1"/>
</dbReference>
<dbReference type="InterPro" id="IPR011990">
    <property type="entry name" value="TPR-like_helical_dom_sf"/>
</dbReference>
<dbReference type="SUPFAM" id="SSF48452">
    <property type="entry name" value="TPR-like"/>
    <property type="match status" value="1"/>
</dbReference>
<dbReference type="Gene3D" id="2.20.20.130">
    <property type="match status" value="1"/>
</dbReference>
<protein>
    <submittedName>
        <fullName evidence="9">RagB/SusD family nutrient uptake outer membrane protein</fullName>
    </submittedName>
</protein>